<dbReference type="Proteomes" id="UP000789396">
    <property type="component" value="Unassembled WGS sequence"/>
</dbReference>
<feature type="compositionally biased region" description="Low complexity" evidence="1">
    <location>
        <begin position="52"/>
        <end position="62"/>
    </location>
</feature>
<reference evidence="2" key="1">
    <citation type="submission" date="2021-06" db="EMBL/GenBank/DDBJ databases">
        <authorList>
            <person name="Kallberg Y."/>
            <person name="Tangrot J."/>
            <person name="Rosling A."/>
        </authorList>
    </citation>
    <scope>NUCLEOTIDE SEQUENCE</scope>
    <source>
        <strain evidence="2">IN212</strain>
    </source>
</reference>
<feature type="non-terminal residue" evidence="2">
    <location>
        <position position="79"/>
    </location>
</feature>
<sequence length="79" mass="9362">EVNTFYFLNNDGDVIYRNKIDDWLNTLTENPKNWNIISYEDWIQIYKTSPSDDILSNDSDSSTNNGILYDKSPFDTEEW</sequence>
<proteinExistence type="predicted"/>
<evidence type="ECO:0000313" key="2">
    <source>
        <dbReference type="EMBL" id="CAG8799752.1"/>
    </source>
</evidence>
<feature type="region of interest" description="Disordered" evidence="1">
    <location>
        <begin position="52"/>
        <end position="79"/>
    </location>
</feature>
<evidence type="ECO:0000256" key="1">
    <source>
        <dbReference type="SAM" id="MobiDB-lite"/>
    </source>
</evidence>
<organism evidence="2 3">
    <name type="scientific">Racocetra fulgida</name>
    <dbReference type="NCBI Taxonomy" id="60492"/>
    <lineage>
        <taxon>Eukaryota</taxon>
        <taxon>Fungi</taxon>
        <taxon>Fungi incertae sedis</taxon>
        <taxon>Mucoromycota</taxon>
        <taxon>Glomeromycotina</taxon>
        <taxon>Glomeromycetes</taxon>
        <taxon>Diversisporales</taxon>
        <taxon>Gigasporaceae</taxon>
        <taxon>Racocetra</taxon>
    </lineage>
</organism>
<dbReference type="AlphaFoldDB" id="A0A9N9JVT5"/>
<comment type="caution">
    <text evidence="2">The sequence shown here is derived from an EMBL/GenBank/DDBJ whole genome shotgun (WGS) entry which is preliminary data.</text>
</comment>
<name>A0A9N9JVT5_9GLOM</name>
<protein>
    <submittedName>
        <fullName evidence="2">4826_t:CDS:1</fullName>
    </submittedName>
</protein>
<evidence type="ECO:0000313" key="3">
    <source>
        <dbReference type="Proteomes" id="UP000789396"/>
    </source>
</evidence>
<accession>A0A9N9JVT5</accession>
<feature type="non-terminal residue" evidence="2">
    <location>
        <position position="1"/>
    </location>
</feature>
<gene>
    <name evidence="2" type="ORF">RFULGI_LOCUS17603</name>
</gene>
<dbReference type="EMBL" id="CAJVPZ010070366">
    <property type="protein sequence ID" value="CAG8799752.1"/>
    <property type="molecule type" value="Genomic_DNA"/>
</dbReference>
<keyword evidence="3" id="KW-1185">Reference proteome</keyword>